<dbReference type="RefSeq" id="WP_201426511.1">
    <property type="nucleotide sequence ID" value="NZ_JAEQMG010000010.1"/>
</dbReference>
<sequence length="329" mass="35888">MSINFKRVILVLLCITVIFSSVTVFYAESVYYYYGFLYTYINNDLVSLYGIEDSKTEVHVPDTLNGRKLVDISNRSCMNNKNITLLEFSNALNLERIGSYAFMGCSGISGELKIPSYVNLIEESAFRDCSSIETLTMNSNAEVIPSYCFYGCTSLNSVTLNNNTTTINSFAFANCSKLSYVEIPSSVTAIAQTAFDGDTITLGVYTDSAAHQYAVSNNIPFILLDAPVPPTEPPTQAPTAEPTQPVTEAPTEAPVAILGDVDGDGNVSTIDATFMQRYLASVAYPAYCNFAHGDVDGDGTITILDVTYIMRYLAGIDVPYPVNEPIQNQ</sequence>
<dbReference type="AlphaFoldDB" id="A0A934WQY1"/>
<evidence type="ECO:0000259" key="1">
    <source>
        <dbReference type="PROSITE" id="PS50222"/>
    </source>
</evidence>
<dbReference type="Gene3D" id="3.80.10.10">
    <property type="entry name" value="Ribonuclease Inhibitor"/>
    <property type="match status" value="1"/>
</dbReference>
<dbReference type="PROSITE" id="PS51766">
    <property type="entry name" value="DOCKERIN"/>
    <property type="match status" value="1"/>
</dbReference>
<dbReference type="InterPro" id="IPR018247">
    <property type="entry name" value="EF_Hand_1_Ca_BS"/>
</dbReference>
<feature type="domain" description="EF-hand" evidence="1">
    <location>
        <begin position="290"/>
        <end position="316"/>
    </location>
</feature>
<dbReference type="GO" id="GO:0005509">
    <property type="term" value="F:calcium ion binding"/>
    <property type="evidence" value="ECO:0007669"/>
    <property type="project" value="InterPro"/>
</dbReference>
<comment type="caution">
    <text evidence="3">The sequence shown here is derived from an EMBL/GenBank/DDBJ whole genome shotgun (WGS) entry which is preliminary data.</text>
</comment>
<gene>
    <name evidence="3" type="ORF">JKK62_00380</name>
</gene>
<reference evidence="3" key="1">
    <citation type="submission" date="2021-01" db="EMBL/GenBank/DDBJ databases">
        <title>Genome public.</title>
        <authorList>
            <person name="Liu C."/>
            <person name="Sun Q."/>
        </authorList>
    </citation>
    <scope>NUCLEOTIDE SEQUENCE</scope>
    <source>
        <strain evidence="3">M6</strain>
    </source>
</reference>
<keyword evidence="4" id="KW-1185">Reference proteome</keyword>
<evidence type="ECO:0000259" key="2">
    <source>
        <dbReference type="PROSITE" id="PS51766"/>
    </source>
</evidence>
<dbReference type="Gene3D" id="1.10.1330.10">
    <property type="entry name" value="Dockerin domain"/>
    <property type="match status" value="1"/>
</dbReference>
<dbReference type="SUPFAM" id="SSF63446">
    <property type="entry name" value="Type I dockerin domain"/>
    <property type="match status" value="1"/>
</dbReference>
<name>A0A934WQY1_9FIRM</name>
<organism evidence="3 4">
    <name type="scientific">Ruminococcus difficilis</name>
    <dbReference type="NCBI Taxonomy" id="2763069"/>
    <lineage>
        <taxon>Bacteria</taxon>
        <taxon>Bacillati</taxon>
        <taxon>Bacillota</taxon>
        <taxon>Clostridia</taxon>
        <taxon>Eubacteriales</taxon>
        <taxon>Oscillospiraceae</taxon>
        <taxon>Ruminococcus</taxon>
    </lineage>
</organism>
<dbReference type="Pfam" id="PF00404">
    <property type="entry name" value="Dockerin_1"/>
    <property type="match status" value="1"/>
</dbReference>
<feature type="domain" description="Dockerin" evidence="2">
    <location>
        <begin position="254"/>
        <end position="322"/>
    </location>
</feature>
<dbReference type="PANTHER" id="PTHR45661">
    <property type="entry name" value="SURFACE ANTIGEN"/>
    <property type="match status" value="1"/>
</dbReference>
<accession>A0A934WQY1</accession>
<dbReference type="InterPro" id="IPR053139">
    <property type="entry name" value="Surface_bspA-like"/>
</dbReference>
<dbReference type="InterPro" id="IPR016134">
    <property type="entry name" value="Dockerin_dom"/>
</dbReference>
<dbReference type="InterPro" id="IPR002048">
    <property type="entry name" value="EF_hand_dom"/>
</dbReference>
<evidence type="ECO:0000313" key="4">
    <source>
        <dbReference type="Proteomes" id="UP000633365"/>
    </source>
</evidence>
<dbReference type="CDD" id="cd14256">
    <property type="entry name" value="Dockerin_I"/>
    <property type="match status" value="1"/>
</dbReference>
<dbReference type="SUPFAM" id="SSF52058">
    <property type="entry name" value="L domain-like"/>
    <property type="match status" value="1"/>
</dbReference>
<dbReference type="GO" id="GO:0000272">
    <property type="term" value="P:polysaccharide catabolic process"/>
    <property type="evidence" value="ECO:0007669"/>
    <property type="project" value="InterPro"/>
</dbReference>
<evidence type="ECO:0000313" key="3">
    <source>
        <dbReference type="EMBL" id="MBK6087125.1"/>
    </source>
</evidence>
<dbReference type="InterPro" id="IPR032675">
    <property type="entry name" value="LRR_dom_sf"/>
</dbReference>
<dbReference type="InterPro" id="IPR026906">
    <property type="entry name" value="LRR_5"/>
</dbReference>
<protein>
    <submittedName>
        <fullName evidence="3">Leucine-rich repeat protein</fullName>
    </submittedName>
</protein>
<dbReference type="PROSITE" id="PS00018">
    <property type="entry name" value="EF_HAND_1"/>
    <property type="match status" value="1"/>
</dbReference>
<dbReference type="InterPro" id="IPR036439">
    <property type="entry name" value="Dockerin_dom_sf"/>
</dbReference>
<dbReference type="PROSITE" id="PS50222">
    <property type="entry name" value="EF_HAND_2"/>
    <property type="match status" value="1"/>
</dbReference>
<dbReference type="EMBL" id="JAEQMG010000010">
    <property type="protein sequence ID" value="MBK6087125.1"/>
    <property type="molecule type" value="Genomic_DNA"/>
</dbReference>
<dbReference type="Proteomes" id="UP000633365">
    <property type="component" value="Unassembled WGS sequence"/>
</dbReference>
<dbReference type="GO" id="GO:0004553">
    <property type="term" value="F:hydrolase activity, hydrolyzing O-glycosyl compounds"/>
    <property type="evidence" value="ECO:0007669"/>
    <property type="project" value="InterPro"/>
</dbReference>
<dbReference type="PANTHER" id="PTHR45661:SF3">
    <property type="entry name" value="IG-LIKE DOMAIN-CONTAINING PROTEIN"/>
    <property type="match status" value="1"/>
</dbReference>
<dbReference type="InterPro" id="IPR002105">
    <property type="entry name" value="Dockerin_1_rpt"/>
</dbReference>
<proteinExistence type="predicted"/>
<dbReference type="Pfam" id="PF13306">
    <property type="entry name" value="LRR_5"/>
    <property type="match status" value="1"/>
</dbReference>